<protein>
    <submittedName>
        <fullName evidence="1">Uncharacterized protein</fullName>
    </submittedName>
</protein>
<dbReference type="Proteomes" id="UP001163603">
    <property type="component" value="Chromosome 3"/>
</dbReference>
<proteinExistence type="predicted"/>
<evidence type="ECO:0000313" key="2">
    <source>
        <dbReference type="Proteomes" id="UP001163603"/>
    </source>
</evidence>
<dbReference type="EMBL" id="CM047738">
    <property type="protein sequence ID" value="KAJ0045892.1"/>
    <property type="molecule type" value="Genomic_DNA"/>
</dbReference>
<keyword evidence="2" id="KW-1185">Reference proteome</keyword>
<evidence type="ECO:0000313" key="1">
    <source>
        <dbReference type="EMBL" id="KAJ0045892.1"/>
    </source>
</evidence>
<organism evidence="1 2">
    <name type="scientific">Pistacia integerrima</name>
    <dbReference type="NCBI Taxonomy" id="434235"/>
    <lineage>
        <taxon>Eukaryota</taxon>
        <taxon>Viridiplantae</taxon>
        <taxon>Streptophyta</taxon>
        <taxon>Embryophyta</taxon>
        <taxon>Tracheophyta</taxon>
        <taxon>Spermatophyta</taxon>
        <taxon>Magnoliopsida</taxon>
        <taxon>eudicotyledons</taxon>
        <taxon>Gunneridae</taxon>
        <taxon>Pentapetalae</taxon>
        <taxon>rosids</taxon>
        <taxon>malvids</taxon>
        <taxon>Sapindales</taxon>
        <taxon>Anacardiaceae</taxon>
        <taxon>Pistacia</taxon>
    </lineage>
</organism>
<name>A0ACC0Z4P9_9ROSI</name>
<reference evidence="2" key="1">
    <citation type="journal article" date="2023" name="G3 (Bethesda)">
        <title>Genome assembly and association tests identify interacting loci associated with vigor, precocity, and sex in interspecific pistachio rootstocks.</title>
        <authorList>
            <person name="Palmer W."/>
            <person name="Jacygrad E."/>
            <person name="Sagayaradj S."/>
            <person name="Cavanaugh K."/>
            <person name="Han R."/>
            <person name="Bertier L."/>
            <person name="Beede B."/>
            <person name="Kafkas S."/>
            <person name="Golino D."/>
            <person name="Preece J."/>
            <person name="Michelmore R."/>
        </authorList>
    </citation>
    <scope>NUCLEOTIDE SEQUENCE [LARGE SCALE GENOMIC DNA]</scope>
</reference>
<sequence>MLGGSPFGHPLQQGFVTGLLLQPNGHDHGTVANQEQMLAAAKDHIQVSLLDAFPYFDSVGLAANLRDFVLTNSDGKEVKGSEVLTYGGIPVAYTLCPTETVRECYDYLSHDFTFLLFNFMCSSLCL</sequence>
<comment type="caution">
    <text evidence="1">The sequence shown here is derived from an EMBL/GenBank/DDBJ whole genome shotgun (WGS) entry which is preliminary data.</text>
</comment>
<gene>
    <name evidence="1" type="ORF">Pint_05956</name>
</gene>
<accession>A0ACC0Z4P9</accession>